<keyword evidence="2" id="KW-0808">Transferase</keyword>
<dbReference type="PANTHER" id="PTHR45947:SF3">
    <property type="entry name" value="SULFOQUINOVOSYL TRANSFERASE SQD2"/>
    <property type="match status" value="1"/>
</dbReference>
<protein>
    <submittedName>
        <fullName evidence="2">Glycosyltransferase family 1 protein</fullName>
    </submittedName>
</protein>
<accession>A0A432V886</accession>
<dbReference type="InterPro" id="IPR050194">
    <property type="entry name" value="Glycosyltransferase_grp1"/>
</dbReference>
<dbReference type="SUPFAM" id="SSF53756">
    <property type="entry name" value="UDP-Glycosyltransferase/glycogen phosphorylase"/>
    <property type="match status" value="1"/>
</dbReference>
<dbReference type="OrthoDB" id="9802525at2"/>
<keyword evidence="3" id="KW-1185">Reference proteome</keyword>
<gene>
    <name evidence="2" type="ORF">EET67_06940</name>
</gene>
<name>A0A432V886_9HYPH</name>
<feature type="domain" description="Glycosyltransferase subfamily 4-like N-terminal" evidence="1">
    <location>
        <begin position="14"/>
        <end position="165"/>
    </location>
</feature>
<dbReference type="AlphaFoldDB" id="A0A432V886"/>
<evidence type="ECO:0000313" key="3">
    <source>
        <dbReference type="Proteomes" id="UP000281647"/>
    </source>
</evidence>
<dbReference type="Proteomes" id="UP000281647">
    <property type="component" value="Unassembled WGS sequence"/>
</dbReference>
<dbReference type="PANTHER" id="PTHR45947">
    <property type="entry name" value="SULFOQUINOVOSYL TRANSFERASE SQD2"/>
    <property type="match status" value="1"/>
</dbReference>
<dbReference type="CDD" id="cd03814">
    <property type="entry name" value="GT4-like"/>
    <property type="match status" value="1"/>
</dbReference>
<dbReference type="GO" id="GO:0016757">
    <property type="term" value="F:glycosyltransferase activity"/>
    <property type="evidence" value="ECO:0007669"/>
    <property type="project" value="UniProtKB-ARBA"/>
</dbReference>
<dbReference type="Pfam" id="PF13692">
    <property type="entry name" value="Glyco_trans_1_4"/>
    <property type="match status" value="1"/>
</dbReference>
<dbReference type="RefSeq" id="WP_128626222.1">
    <property type="nucleotide sequence ID" value="NZ_RKST01000006.1"/>
</dbReference>
<dbReference type="Gene3D" id="3.40.50.2000">
    <property type="entry name" value="Glycogen Phosphorylase B"/>
    <property type="match status" value="2"/>
</dbReference>
<evidence type="ECO:0000259" key="1">
    <source>
        <dbReference type="Pfam" id="PF13439"/>
    </source>
</evidence>
<reference evidence="2 3" key="1">
    <citation type="submission" date="2018-11" db="EMBL/GenBank/DDBJ databases">
        <title>Pseudaminobacter arsenicus sp. nov., an arsenic-resistant bacterium isolated from arsenic-rich aquifers.</title>
        <authorList>
            <person name="Mu Y."/>
        </authorList>
    </citation>
    <scope>NUCLEOTIDE SEQUENCE [LARGE SCALE GENOMIC DNA]</scope>
    <source>
        <strain evidence="2 3">CB3</strain>
    </source>
</reference>
<organism evidence="2 3">
    <name type="scientific">Borborobacter arsenicus</name>
    <dbReference type="NCBI Taxonomy" id="1851146"/>
    <lineage>
        <taxon>Bacteria</taxon>
        <taxon>Pseudomonadati</taxon>
        <taxon>Pseudomonadota</taxon>
        <taxon>Alphaproteobacteria</taxon>
        <taxon>Hyphomicrobiales</taxon>
        <taxon>Phyllobacteriaceae</taxon>
        <taxon>Borborobacter</taxon>
    </lineage>
</organism>
<sequence length="337" mass="36645">MRVLIVTDAWRPQVNGVVRTLERLGEALEERGVEVTFLTPEGYPTLPLPSYPEIRLALSSVRRIARRIEDVAPDCIHIATEGPLGLLARRVCLAGGRSFTTSYHTRFPEFLRARTPVPESWSYACMRRFHNASCGTLVATPSLAAELAAKGFINLRPWTRGVDTELFNPRKKADLGLKGPIFLNVGRVAVEKNLPAFLDLDLPGSKVVVGDGPDLARLKARYPQVHFLGTRTGEELAGIYAASDVFVFPSRTDTFGNVLLEALASGCPVAAYPVTGPLDIVGDTQCGVLSEDLRQAALGALEVPREQARSRALAYSWDECAAQFLAHLRPAADQAAA</sequence>
<dbReference type="InterPro" id="IPR028098">
    <property type="entry name" value="Glyco_trans_4-like_N"/>
</dbReference>
<dbReference type="EMBL" id="RKST01000006">
    <property type="protein sequence ID" value="RUM98369.1"/>
    <property type="molecule type" value="Genomic_DNA"/>
</dbReference>
<evidence type="ECO:0000313" key="2">
    <source>
        <dbReference type="EMBL" id="RUM98369.1"/>
    </source>
</evidence>
<comment type="caution">
    <text evidence="2">The sequence shown here is derived from an EMBL/GenBank/DDBJ whole genome shotgun (WGS) entry which is preliminary data.</text>
</comment>
<proteinExistence type="predicted"/>
<dbReference type="Pfam" id="PF13439">
    <property type="entry name" value="Glyco_transf_4"/>
    <property type="match status" value="1"/>
</dbReference>